<name>A0AAE3MI78_9BACT</name>
<dbReference type="InterPro" id="IPR052027">
    <property type="entry name" value="PspC"/>
</dbReference>
<keyword evidence="3 6" id="KW-0812">Transmembrane</keyword>
<feature type="transmembrane region" description="Helical" evidence="6">
    <location>
        <begin position="143"/>
        <end position="167"/>
    </location>
</feature>
<gene>
    <name evidence="8" type="ORF">OM074_19680</name>
</gene>
<keyword evidence="4 6" id="KW-1133">Transmembrane helix</keyword>
<evidence type="ECO:0000313" key="9">
    <source>
        <dbReference type="Proteomes" id="UP001207408"/>
    </source>
</evidence>
<feature type="transmembrane region" description="Helical" evidence="6">
    <location>
        <begin position="118"/>
        <end position="137"/>
    </location>
</feature>
<evidence type="ECO:0000256" key="5">
    <source>
        <dbReference type="ARBA" id="ARBA00023136"/>
    </source>
</evidence>
<sequence>MQKTVNINLRGRVFYIDDDAYACLREYLDRLEKYFKNQDEGQEIINDIESRIAELFEEKLANKNAVVTLLMVEDVIAMMGQPEDFEGEPAENNSSEKTYQSKYTTTKKRLYRDMDNRVIAGVCGGIAAYLNTDPVLIRILFAILPFLSFGIVIPVYIILWIVIPAAITTAQKLEMRGENVTIKNIERAIRDEYEDVKERFSKVRESKAYKKGESWWNRLTKRDKNVVVVIAVIVGAVLLANLIQINVWDNGFVTNVDYHPGFFFHIIHFPGIMVLTLILLVIGLIFKAVFKIIIYLIAFMFIALLGLKLIGFIMGSVFMLC</sequence>
<dbReference type="EMBL" id="JAPDPI010000065">
    <property type="protein sequence ID" value="MCW3807855.1"/>
    <property type="molecule type" value="Genomic_DNA"/>
</dbReference>
<reference evidence="8" key="1">
    <citation type="submission" date="2022-10" db="EMBL/GenBank/DDBJ databases">
        <authorList>
            <person name="Yu W.X."/>
        </authorList>
    </citation>
    <scope>NUCLEOTIDE SEQUENCE</scope>
    <source>
        <strain evidence="8">D04</strain>
    </source>
</reference>
<dbReference type="AlphaFoldDB" id="A0AAE3MI78"/>
<organism evidence="8 9">
    <name type="scientific">Plebeiibacterium marinum</name>
    <dbReference type="NCBI Taxonomy" id="2992111"/>
    <lineage>
        <taxon>Bacteria</taxon>
        <taxon>Pseudomonadati</taxon>
        <taxon>Bacteroidota</taxon>
        <taxon>Bacteroidia</taxon>
        <taxon>Marinilabiliales</taxon>
        <taxon>Marinilabiliaceae</taxon>
        <taxon>Plebeiibacterium</taxon>
    </lineage>
</organism>
<feature type="domain" description="Phage shock protein PspC N-terminal" evidence="7">
    <location>
        <begin position="108"/>
        <end position="165"/>
    </location>
</feature>
<evidence type="ECO:0000256" key="6">
    <source>
        <dbReference type="SAM" id="Phobius"/>
    </source>
</evidence>
<evidence type="ECO:0000256" key="1">
    <source>
        <dbReference type="ARBA" id="ARBA00004162"/>
    </source>
</evidence>
<evidence type="ECO:0000256" key="4">
    <source>
        <dbReference type="ARBA" id="ARBA00022989"/>
    </source>
</evidence>
<dbReference type="PANTHER" id="PTHR33885">
    <property type="entry name" value="PHAGE SHOCK PROTEIN C"/>
    <property type="match status" value="1"/>
</dbReference>
<evidence type="ECO:0000256" key="2">
    <source>
        <dbReference type="ARBA" id="ARBA00022475"/>
    </source>
</evidence>
<dbReference type="Pfam" id="PF04024">
    <property type="entry name" value="PspC"/>
    <property type="match status" value="1"/>
</dbReference>
<evidence type="ECO:0000313" key="8">
    <source>
        <dbReference type="EMBL" id="MCW3807855.1"/>
    </source>
</evidence>
<dbReference type="RefSeq" id="WP_301202334.1">
    <property type="nucleotide sequence ID" value="NZ_JAPDPI010000065.1"/>
</dbReference>
<comment type="caution">
    <text evidence="8">The sequence shown here is derived from an EMBL/GenBank/DDBJ whole genome shotgun (WGS) entry which is preliminary data.</text>
</comment>
<keyword evidence="5 6" id="KW-0472">Membrane</keyword>
<protein>
    <submittedName>
        <fullName evidence="8">PspC domain-containing protein</fullName>
    </submittedName>
</protein>
<evidence type="ECO:0000256" key="3">
    <source>
        <dbReference type="ARBA" id="ARBA00022692"/>
    </source>
</evidence>
<dbReference type="GO" id="GO:0005886">
    <property type="term" value="C:plasma membrane"/>
    <property type="evidence" value="ECO:0007669"/>
    <property type="project" value="UniProtKB-SubCell"/>
</dbReference>
<keyword evidence="2" id="KW-1003">Cell membrane</keyword>
<proteinExistence type="predicted"/>
<feature type="transmembrane region" description="Helical" evidence="6">
    <location>
        <begin position="226"/>
        <end position="243"/>
    </location>
</feature>
<dbReference type="InterPro" id="IPR007168">
    <property type="entry name" value="Phageshock_PspC_N"/>
</dbReference>
<feature type="transmembrane region" description="Helical" evidence="6">
    <location>
        <begin position="293"/>
        <end position="320"/>
    </location>
</feature>
<feature type="transmembrane region" description="Helical" evidence="6">
    <location>
        <begin position="263"/>
        <end position="286"/>
    </location>
</feature>
<dbReference type="Proteomes" id="UP001207408">
    <property type="component" value="Unassembled WGS sequence"/>
</dbReference>
<accession>A0AAE3MI78</accession>
<dbReference type="Pfam" id="PF22564">
    <property type="entry name" value="HAAS"/>
    <property type="match status" value="1"/>
</dbReference>
<comment type="subcellular location">
    <subcellularLocation>
        <location evidence="1">Cell membrane</location>
        <topology evidence="1">Single-pass membrane protein</topology>
    </subcellularLocation>
</comment>
<dbReference type="PANTHER" id="PTHR33885:SF3">
    <property type="entry name" value="PHAGE SHOCK PROTEIN C"/>
    <property type="match status" value="1"/>
</dbReference>
<keyword evidence="9" id="KW-1185">Reference proteome</keyword>
<evidence type="ECO:0000259" key="7">
    <source>
        <dbReference type="Pfam" id="PF04024"/>
    </source>
</evidence>